<dbReference type="EMBL" id="CAJNOR010002378">
    <property type="protein sequence ID" value="CAF1285873.1"/>
    <property type="molecule type" value="Genomic_DNA"/>
</dbReference>
<dbReference type="EMBL" id="CAJNOJ010000208">
    <property type="protein sequence ID" value="CAF1291549.1"/>
    <property type="molecule type" value="Genomic_DNA"/>
</dbReference>
<evidence type="ECO:0000256" key="2">
    <source>
        <dbReference type="ARBA" id="ARBA00022723"/>
    </source>
</evidence>
<dbReference type="Gene3D" id="1.20.58.480">
    <property type="match status" value="1"/>
</dbReference>
<reference evidence="5" key="1">
    <citation type="submission" date="2021-02" db="EMBL/GenBank/DDBJ databases">
        <authorList>
            <person name="Nowell W R."/>
        </authorList>
    </citation>
    <scope>NUCLEOTIDE SEQUENCE</scope>
</reference>
<keyword evidence="7" id="KW-1185">Reference proteome</keyword>
<dbReference type="OrthoDB" id="10262710at2759"/>
<dbReference type="GO" id="GO:0016702">
    <property type="term" value="F:oxidoreductase activity, acting on single donors with incorporation of molecular oxygen, incorporation of two atoms of oxygen"/>
    <property type="evidence" value="ECO:0007669"/>
    <property type="project" value="UniProtKB-ARBA"/>
</dbReference>
<keyword evidence="2 4" id="KW-0479">Metal-binding</keyword>
<organism evidence="5 7">
    <name type="scientific">Adineta ricciae</name>
    <name type="common">Rotifer</name>
    <dbReference type="NCBI Taxonomy" id="249248"/>
    <lineage>
        <taxon>Eukaryota</taxon>
        <taxon>Metazoa</taxon>
        <taxon>Spiralia</taxon>
        <taxon>Gnathifera</taxon>
        <taxon>Rotifera</taxon>
        <taxon>Eurotatoria</taxon>
        <taxon>Bdelloidea</taxon>
        <taxon>Adinetida</taxon>
        <taxon>Adinetidae</taxon>
        <taxon>Adineta</taxon>
    </lineage>
</organism>
<dbReference type="GO" id="GO:0020037">
    <property type="term" value="F:heme binding"/>
    <property type="evidence" value="ECO:0007669"/>
    <property type="project" value="InterPro"/>
</dbReference>
<dbReference type="AlphaFoldDB" id="A0A815CN47"/>
<evidence type="ECO:0008006" key="8">
    <source>
        <dbReference type="Google" id="ProtNLM"/>
    </source>
</evidence>
<evidence type="ECO:0000313" key="5">
    <source>
        <dbReference type="EMBL" id="CAF1285873.1"/>
    </source>
</evidence>
<evidence type="ECO:0000256" key="3">
    <source>
        <dbReference type="ARBA" id="ARBA00023004"/>
    </source>
</evidence>
<protein>
    <recommendedName>
        <fullName evidence="8">Indoleamine 2,3-dioxygenase</fullName>
    </recommendedName>
</protein>
<evidence type="ECO:0000256" key="1">
    <source>
        <dbReference type="ARBA" id="ARBA00007119"/>
    </source>
</evidence>
<keyword evidence="3 4" id="KW-0408">Iron</keyword>
<gene>
    <name evidence="6" type="ORF">EDS130_LOCUS30115</name>
    <name evidence="5" type="ORF">XAT740_LOCUS28067</name>
</gene>
<dbReference type="PANTHER" id="PTHR28657">
    <property type="entry name" value="INDOLEAMINE 2,3-DIOXYGENASE"/>
    <property type="match status" value="1"/>
</dbReference>
<keyword evidence="4" id="KW-0349">Heme</keyword>
<dbReference type="GO" id="GO:0019441">
    <property type="term" value="P:L-tryptophan catabolic process to kynurenine"/>
    <property type="evidence" value="ECO:0007669"/>
    <property type="project" value="InterPro"/>
</dbReference>
<dbReference type="Pfam" id="PF01231">
    <property type="entry name" value="IDO"/>
    <property type="match status" value="1"/>
</dbReference>
<comment type="caution">
    <text evidence="5">The sequence shown here is derived from an EMBL/GenBank/DDBJ whole genome shotgun (WGS) entry which is preliminary data.</text>
</comment>
<dbReference type="InterPro" id="IPR000898">
    <property type="entry name" value="Indolamine_dOase"/>
</dbReference>
<dbReference type="Proteomes" id="UP000663852">
    <property type="component" value="Unassembled WGS sequence"/>
</dbReference>
<dbReference type="InterPro" id="IPR037217">
    <property type="entry name" value="Trp/Indoleamine_2_3_dOase-like"/>
</dbReference>
<sequence>MRIHEHIEDASSLLHQTLVPYYGPDLPHPSAYLIFDGETAELLDDQIARLLASYSVDINHGFVPFPDPLDQLPLSSKFGCWEVIMKDLSGYLHARNVRSTILSRLEVIPIEQGDLLDERELQRALLVLAMLSHAFVWGEQPVSTYIPACLAVPWVEVTRKACRLPMLTHSLMVLSNWKRFDVNKPIELGNIALLNGFLSGTDEANFYLVTIELEDRGGKALKHMLKAQYFAGKENEQDVTNELKAIENIQKSMLNTLSKMFDRVDPYIFYHRVRHFLSGWKGNSSLPDGIVYEGVSETRQFLHGASAAQSCLIAAFDVFFNVQHVSDQTRDFIDEMRLYMPFKHRQFLHMLGEHAHYLNDFVQKSTSKELRQAHNACIDQLVEFRNKHIQIVTVFILAQMRKSDDETSSSARGTGGTVLMPFLKTSRDETKIKREKF</sequence>
<dbReference type="GO" id="GO:0046872">
    <property type="term" value="F:metal ion binding"/>
    <property type="evidence" value="ECO:0007669"/>
    <property type="project" value="UniProtKB-KW"/>
</dbReference>
<dbReference type="SUPFAM" id="SSF140959">
    <property type="entry name" value="Indolic compounds 2,3-dioxygenase-like"/>
    <property type="match status" value="1"/>
</dbReference>
<comment type="similarity">
    <text evidence="1">Belongs to the indoleamine 2,3-dioxygenase family.</text>
</comment>
<feature type="binding site" description="proximal binding residue" evidence="4">
    <location>
        <position position="388"/>
    </location>
    <ligand>
        <name>heme b</name>
        <dbReference type="ChEBI" id="CHEBI:60344"/>
    </ligand>
    <ligandPart>
        <name>Fe</name>
        <dbReference type="ChEBI" id="CHEBI:18248"/>
    </ligandPart>
</feature>
<dbReference type="PANTHER" id="PTHR28657:SF5">
    <property type="entry name" value="INDOLEAMINE 2,3-DIOXYGENASE"/>
    <property type="match status" value="1"/>
</dbReference>
<evidence type="ECO:0000256" key="4">
    <source>
        <dbReference type="PIRSR" id="PIRSR600898-1"/>
    </source>
</evidence>
<evidence type="ECO:0000313" key="6">
    <source>
        <dbReference type="EMBL" id="CAF1291549.1"/>
    </source>
</evidence>
<name>A0A815CN47_ADIRI</name>
<accession>A0A815CN47</accession>
<dbReference type="Proteomes" id="UP000663828">
    <property type="component" value="Unassembled WGS sequence"/>
</dbReference>
<proteinExistence type="inferred from homology"/>
<evidence type="ECO:0000313" key="7">
    <source>
        <dbReference type="Proteomes" id="UP000663828"/>
    </source>
</evidence>